<dbReference type="PANTHER" id="PTHR31434">
    <property type="entry name" value="S PHASE CYCLIN A-ASSOCIATED PROTEIN IN THE ENDOPLASMIC RETICULUM"/>
    <property type="match status" value="1"/>
</dbReference>
<feature type="region of interest" description="Disordered" evidence="1">
    <location>
        <begin position="1274"/>
        <end position="1345"/>
    </location>
</feature>
<feature type="compositionally biased region" description="Basic and acidic residues" evidence="1">
    <location>
        <begin position="1321"/>
        <end position="1336"/>
    </location>
</feature>
<gene>
    <name evidence="3" type="ORF">F511_02853</name>
</gene>
<dbReference type="Proteomes" id="UP000250235">
    <property type="component" value="Unassembled WGS sequence"/>
</dbReference>
<feature type="compositionally biased region" description="Basic and acidic residues" evidence="1">
    <location>
        <begin position="187"/>
        <end position="248"/>
    </location>
</feature>
<dbReference type="Pfam" id="PF16501">
    <property type="entry name" value="SCAPER_N"/>
    <property type="match status" value="1"/>
</dbReference>
<dbReference type="PANTHER" id="PTHR31434:SF2">
    <property type="entry name" value="S PHASE CYCLIN A-ASSOCIATED PROTEIN IN THE ENDOPLASMIC RETICULUM"/>
    <property type="match status" value="1"/>
</dbReference>
<feature type="region of interest" description="Disordered" evidence="1">
    <location>
        <begin position="300"/>
        <end position="332"/>
    </location>
</feature>
<reference evidence="3 4" key="1">
    <citation type="journal article" date="2015" name="Proc. Natl. Acad. Sci. U.S.A.">
        <title>The resurrection genome of Boea hygrometrica: A blueprint for survival of dehydration.</title>
        <authorList>
            <person name="Xiao L."/>
            <person name="Yang G."/>
            <person name="Zhang L."/>
            <person name="Yang X."/>
            <person name="Zhao S."/>
            <person name="Ji Z."/>
            <person name="Zhou Q."/>
            <person name="Hu M."/>
            <person name="Wang Y."/>
            <person name="Chen M."/>
            <person name="Xu Y."/>
            <person name="Jin H."/>
            <person name="Xiao X."/>
            <person name="Hu G."/>
            <person name="Bao F."/>
            <person name="Hu Y."/>
            <person name="Wan P."/>
            <person name="Li L."/>
            <person name="Deng X."/>
            <person name="Kuang T."/>
            <person name="Xiang C."/>
            <person name="Zhu J.K."/>
            <person name="Oliver M.J."/>
            <person name="He Y."/>
        </authorList>
    </citation>
    <scope>NUCLEOTIDE SEQUENCE [LARGE SCALE GENOMIC DNA]</scope>
    <source>
        <strain evidence="4">cv. XS01</strain>
    </source>
</reference>
<feature type="compositionally biased region" description="Polar residues" evidence="1">
    <location>
        <begin position="36"/>
        <end position="46"/>
    </location>
</feature>
<dbReference type="EMBL" id="KV014877">
    <property type="protein sequence ID" value="KZV21695.1"/>
    <property type="molecule type" value="Genomic_DNA"/>
</dbReference>
<proteinExistence type="predicted"/>
<dbReference type="OrthoDB" id="71500at2759"/>
<evidence type="ECO:0000313" key="4">
    <source>
        <dbReference type="Proteomes" id="UP000250235"/>
    </source>
</evidence>
<feature type="region of interest" description="Disordered" evidence="1">
    <location>
        <begin position="187"/>
        <end position="263"/>
    </location>
</feature>
<organism evidence="3 4">
    <name type="scientific">Dorcoceras hygrometricum</name>
    <dbReference type="NCBI Taxonomy" id="472368"/>
    <lineage>
        <taxon>Eukaryota</taxon>
        <taxon>Viridiplantae</taxon>
        <taxon>Streptophyta</taxon>
        <taxon>Embryophyta</taxon>
        <taxon>Tracheophyta</taxon>
        <taxon>Spermatophyta</taxon>
        <taxon>Magnoliopsida</taxon>
        <taxon>eudicotyledons</taxon>
        <taxon>Gunneridae</taxon>
        <taxon>Pentapetalae</taxon>
        <taxon>asterids</taxon>
        <taxon>lamiids</taxon>
        <taxon>Lamiales</taxon>
        <taxon>Gesneriaceae</taxon>
        <taxon>Didymocarpoideae</taxon>
        <taxon>Trichosporeae</taxon>
        <taxon>Loxocarpinae</taxon>
        <taxon>Dorcoceras</taxon>
    </lineage>
</organism>
<keyword evidence="4" id="KW-1185">Reference proteome</keyword>
<feature type="compositionally biased region" description="Basic and acidic residues" evidence="1">
    <location>
        <begin position="1274"/>
        <end position="1291"/>
    </location>
</feature>
<feature type="domain" description="S phase cyclin A-associated protein in the endoplasmic reticulum N-terminal" evidence="2">
    <location>
        <begin position="69"/>
        <end position="170"/>
    </location>
</feature>
<sequence length="1378" mass="154871">METGYSLVSASLGIEETTPPAEVLIVEVIEPGIPGQSTLTASVGESSEQKQQENGDDLPDTQNTGATGESKERFRERLWGFLFENLNRAVDELYLLCELECDLDQMKEASLVLDEAASDFRELKFRVEKFEKLKRSSCPGTDWGPSILQSSDHRRPHALSWEVRRMTTSPRRAEILSSSLEAFRKIQQDRTSERANHGEKLGSDGHGRDLKSSDILEKCARKGDSKGFTEKARTRDPVISHASTKEKTNLGSSKPGSVASKSPLKDGYATIIRSKSNREPHGIIFEAEKLPLKKDKVLIEHTSEKKPRSANISRGDTPMERDGSKRGGYSGKSLDAWREKRNWEDLLSSPHCVSSRFSYSPGMGRKSAERVRVLHDKLMSPEKKKKSVLDLKKEAEEKHARATRIRTQLENERVQKLQRTSEKLNRVNEWQTVRSNKLRESMFARHQRTESRHEAYLAQVVRRAGDESSKVNEVRFITSLNEENKKHILRKKLQDSELRRAEKVQVMKTKQKEDMAREEAVLERRRLIEAEKLQRLADTQRRKEEAQVRREEERKASSAAREAKAIEQLRRKEVRAKVQQEEAELLAQKLAEKLSESEQRRKFYLEQIRERASMDFRDQSSPLLRRFTGKEGQSLGRSIAHGNGEDNQENNGGRAADSCTLINEASQNSLKRRIKRIRQRLMSMKHEFPEPSSGLESSGIAYRTAIGTARVKIVKWLQDLQKLCQVRKDGASSFGLITAEMIKFLEGRDPELQASRQAGLLDFIASALPASHTSKPEACQVMIFLLRLLRVVLATPANKCYFLVQNLLPPIIPMLAVALESYIKMAASLSIPGSTNFVSSKTSIGNMELISEVTDGFLWTVAAIIGFTSTNELQLKMQNGLVELVIAYQIIHRLRDLFALYDRPQVEGSPFPSSILLSINLLTVLTSKFRETSSIDWESLPSDVMDVHKDGQTKISECTELGFNFSHFSVGNIPLLRSSRAICDLPDLPEGRPVDETSTFRRTAVSILVDNNDSHNVGHISSKIEHSGAMDEPLKIPTDVKCECIVAQKYGSYSASTSTNKNNMNGSDSKHPAIFLLSAISETGLVCLPSMLTAVLLQANNRLSAEQSSYVLPSNFEEVATGILKVLNNLALIDVTFIQKMLARPDLKMEFFHLMSFFLAHCTNNWVAATDKIGSLLMESLSLLGYFALFHPENQAVLRWGKSPTILHKVCDLPFVFFSDPDLMPVLAGTLVAASYGCEQNKGVIQQELSMDMLLPLLESCRINLTAISFRNDDESGELNRTDSETKDGHQKSNRNQLKSTRVLPQRGGAGSMTRMVRGRTQRDSKVIKPSEDLQHRGNGQSTSDASTLMLHCRFPVSFINKAEQFFTTEITSSDELV</sequence>
<feature type="region of interest" description="Disordered" evidence="1">
    <location>
        <begin position="630"/>
        <end position="655"/>
    </location>
</feature>
<evidence type="ECO:0000313" key="3">
    <source>
        <dbReference type="EMBL" id="KZV21695.1"/>
    </source>
</evidence>
<evidence type="ECO:0000259" key="2">
    <source>
        <dbReference type="Pfam" id="PF16501"/>
    </source>
</evidence>
<dbReference type="InterPro" id="IPR032446">
    <property type="entry name" value="SCAPER_N"/>
</dbReference>
<evidence type="ECO:0000256" key="1">
    <source>
        <dbReference type="SAM" id="MobiDB-lite"/>
    </source>
</evidence>
<protein>
    <recommendedName>
        <fullName evidence="2">S phase cyclin A-associated protein in the endoplasmic reticulum N-terminal domain-containing protein</fullName>
    </recommendedName>
</protein>
<name>A0A2Z7AIQ2_9LAMI</name>
<accession>A0A2Z7AIQ2</accession>
<feature type="region of interest" description="Disordered" evidence="1">
    <location>
        <begin position="36"/>
        <end position="70"/>
    </location>
</feature>
<feature type="region of interest" description="Disordered" evidence="1">
    <location>
        <begin position="538"/>
        <end position="563"/>
    </location>
</feature>